<organism evidence="1">
    <name type="scientific">Lactobacillus paragasseri</name>
    <dbReference type="NCBI Taxonomy" id="2107999"/>
    <lineage>
        <taxon>Bacteria</taxon>
        <taxon>Bacillati</taxon>
        <taxon>Bacillota</taxon>
        <taxon>Bacilli</taxon>
        <taxon>Lactobacillales</taxon>
        <taxon>Lactobacillaceae</taxon>
        <taxon>Lactobacillus</taxon>
    </lineage>
</organism>
<accession>A0A6B2FUQ4</accession>
<protein>
    <submittedName>
        <fullName evidence="1">Type II-A CRISPR-associated protein Csn2</fullName>
    </submittedName>
</protein>
<sequence length="222" mass="26004">MILSYLSHKKMVMKNSGIKVISTSSPIVYRDVVQSFQGKKDMLLSSDDDYNQLNIIKDFDFNADPVLNQNIFDKYMPVIIKEYIEGLNEADRNEILKTYHKLEGIIQDSLLLEELPLELEFNEDLKKFLKLENLHLDTKFLEEPYAIIESILKIHQNYNLHSIPVACNVAHYLNLAQVGMLNDLLKEMKLKLILIEFTSADFLVFPKDVDYFYIDQDLVDWY</sequence>
<dbReference type="AlphaFoldDB" id="A0A6B2FUQ4"/>
<proteinExistence type="predicted"/>
<evidence type="ECO:0000313" key="1">
    <source>
        <dbReference type="EMBL" id="NDJ74084.1"/>
    </source>
</evidence>
<dbReference type="InterPro" id="IPR010146">
    <property type="entry name" value="CRISPR-assoc_prot_Csn2-typ"/>
</dbReference>
<dbReference type="EMBL" id="JAADJO010000012">
    <property type="protein sequence ID" value="NDJ74084.1"/>
    <property type="molecule type" value="Genomic_DNA"/>
</dbReference>
<comment type="caution">
    <text evidence="1">The sequence shown here is derived from an EMBL/GenBank/DDBJ whole genome shotgun (WGS) entry which is preliminary data.</text>
</comment>
<dbReference type="RefSeq" id="WP_162014083.1">
    <property type="nucleotide sequence ID" value="NZ_CAZZQF010000001.1"/>
</dbReference>
<dbReference type="NCBIfam" id="TIGR01866">
    <property type="entry name" value="cas_Csn2"/>
    <property type="match status" value="1"/>
</dbReference>
<gene>
    <name evidence="1" type="primary">csn2</name>
    <name evidence="1" type="ORF">GWG61_06210</name>
</gene>
<name>A0A6B2FUQ4_9LACO</name>
<reference evidence="1" key="1">
    <citation type="submission" date="2020-01" db="EMBL/GenBank/DDBJ databases">
        <title>Vaginal microbiome of pregnant Indian women: Insights into the genome of dominants Lactobacillus species.</title>
        <authorList>
            <person name="Das B."/>
            <person name="Mehta O."/>
            <person name="Ghosh T.S."/>
            <person name="Kothidar A."/>
            <person name="Gowtham M.R."/>
            <person name="Mitra R."/>
            <person name="Kshetrapal P."/>
            <person name="Wadhwa N."/>
            <person name="Thiruvengadam R."/>
            <person name="Nair G.B."/>
            <person name="Bhatnagar S."/>
            <person name="Das B."/>
        </authorList>
    </citation>
    <scope>NUCLEOTIDE SEQUENCE</scope>
    <source>
        <strain evidence="1">Indica</strain>
    </source>
</reference>
<dbReference type="Gene3D" id="3.40.50.11940">
    <property type="match status" value="1"/>
</dbReference>
<dbReference type="InterPro" id="IPR038600">
    <property type="entry name" value="Csn2_sf"/>
</dbReference>
<dbReference type="CDD" id="cd12218">
    <property type="entry name" value="Csn2"/>
    <property type="match status" value="1"/>
</dbReference>